<gene>
    <name evidence="3" type="ORF">DIU31_009565</name>
    <name evidence="4" type="ORF">J3L21_18070</name>
</gene>
<protein>
    <submittedName>
        <fullName evidence="3">Alpha/beta hydrolase</fullName>
    </submittedName>
</protein>
<dbReference type="PANTHER" id="PTHR37017">
    <property type="entry name" value="AB HYDROLASE-1 DOMAIN-CONTAINING PROTEIN-RELATED"/>
    <property type="match status" value="1"/>
</dbReference>
<dbReference type="SUPFAM" id="SSF53474">
    <property type="entry name" value="alpha/beta-Hydrolases"/>
    <property type="match status" value="1"/>
</dbReference>
<dbReference type="GO" id="GO:0016787">
    <property type="term" value="F:hydrolase activity"/>
    <property type="evidence" value="ECO:0007669"/>
    <property type="project" value="UniProtKB-KW"/>
</dbReference>
<dbReference type="Gene3D" id="3.40.50.1820">
    <property type="entry name" value="alpha/beta hydrolase"/>
    <property type="match status" value="1"/>
</dbReference>
<evidence type="ECO:0000256" key="1">
    <source>
        <dbReference type="SAM" id="SignalP"/>
    </source>
</evidence>
<dbReference type="InterPro" id="IPR000073">
    <property type="entry name" value="AB_hydrolase_1"/>
</dbReference>
<dbReference type="Proteomes" id="UP000663940">
    <property type="component" value="Chromosome"/>
</dbReference>
<dbReference type="PANTHER" id="PTHR37017:SF11">
    <property type="entry name" value="ESTERASE_LIPASE_THIOESTERASE DOMAIN-CONTAINING PROTEIN"/>
    <property type="match status" value="1"/>
</dbReference>
<evidence type="ECO:0000313" key="4">
    <source>
        <dbReference type="EMBL" id="QTE47477.1"/>
    </source>
</evidence>
<keyword evidence="6" id="KW-1185">Reference proteome</keyword>
<evidence type="ECO:0000313" key="6">
    <source>
        <dbReference type="Proteomes" id="UP000663940"/>
    </source>
</evidence>
<dbReference type="EMBL" id="CP043451">
    <property type="protein sequence ID" value="QEM03747.1"/>
    <property type="molecule type" value="Genomic_DNA"/>
</dbReference>
<feature type="signal peptide" evidence="1">
    <location>
        <begin position="1"/>
        <end position="33"/>
    </location>
</feature>
<feature type="domain" description="AB hydrolase-1" evidence="2">
    <location>
        <begin position="39"/>
        <end position="252"/>
    </location>
</feature>
<dbReference type="Proteomes" id="UP000250557">
    <property type="component" value="Chromosome"/>
</dbReference>
<dbReference type="EMBL" id="CP071880">
    <property type="protein sequence ID" value="QTE47477.1"/>
    <property type="molecule type" value="Genomic_DNA"/>
</dbReference>
<keyword evidence="3" id="KW-0378">Hydrolase</keyword>
<dbReference type="InterPro" id="IPR029058">
    <property type="entry name" value="AB_hydrolase_fold"/>
</dbReference>
<evidence type="ECO:0000313" key="5">
    <source>
        <dbReference type="Proteomes" id="UP000250557"/>
    </source>
</evidence>
<sequence length="262" mass="28229">MKSKRLTKWCRLLVLLMAIASGFTLTGKTYAQALKVKNVVIVHGAFADASGWQGVYRELTQKGYNVTLVQNPCTSLKEDVNATNFAIDKMDGPVILVGHSWGGTVITQAGVHPKVAALVYVNAFQPEVGENTVKLASSAPPKPENGLLPPDEKGNVYYSKEKFHAGFCADVSDETAEFMFASSGFIPAEAFGTPVTEAAWKSKPTYGISSEDDKSINPVITMNGYKRSNSIVTRLKGSHVVFMSHPQEVAAVIMAAAQQVSK</sequence>
<reference evidence="4 6" key="2">
    <citation type="submission" date="2021-03" db="EMBL/GenBank/DDBJ databases">
        <title>Mucilaginibacter strains isolated from gold and copper mining confer multi heavy-metal resistance.</title>
        <authorList>
            <person name="Li Y."/>
        </authorList>
    </citation>
    <scope>NUCLEOTIDE SEQUENCE [LARGE SCALE GENOMIC DNA]</scope>
    <source>
        <strain evidence="4 6">P2-4</strain>
    </source>
</reference>
<evidence type="ECO:0000259" key="2">
    <source>
        <dbReference type="Pfam" id="PF12697"/>
    </source>
</evidence>
<organism evidence="3 5">
    <name type="scientific">Mucilaginibacter rubeus</name>
    <dbReference type="NCBI Taxonomy" id="2027860"/>
    <lineage>
        <taxon>Bacteria</taxon>
        <taxon>Pseudomonadati</taxon>
        <taxon>Bacteroidota</taxon>
        <taxon>Sphingobacteriia</taxon>
        <taxon>Sphingobacteriales</taxon>
        <taxon>Sphingobacteriaceae</taxon>
        <taxon>Mucilaginibacter</taxon>
    </lineage>
</organism>
<proteinExistence type="predicted"/>
<dbReference type="Pfam" id="PF12697">
    <property type="entry name" value="Abhydrolase_6"/>
    <property type="match status" value="1"/>
</dbReference>
<accession>A0AAE6JDQ0</accession>
<dbReference type="AlphaFoldDB" id="A0AAE6JDQ0"/>
<reference evidence="3 5" key="1">
    <citation type="submission" date="2019-08" db="EMBL/GenBank/DDBJ databases">
        <title>Comparative genome analysis confer to the adaptation heavy metal polluted environment.</title>
        <authorList>
            <person name="Li Y."/>
        </authorList>
    </citation>
    <scope>NUCLEOTIDE SEQUENCE [LARGE SCALE GENOMIC DNA]</scope>
    <source>
        <strain evidence="3 5">P2</strain>
    </source>
</reference>
<keyword evidence="1" id="KW-0732">Signal</keyword>
<evidence type="ECO:0000313" key="3">
    <source>
        <dbReference type="EMBL" id="QEM03747.1"/>
    </source>
</evidence>
<dbReference type="InterPro" id="IPR052897">
    <property type="entry name" value="Sec-Metab_Biosynth_Hydrolase"/>
</dbReference>
<dbReference type="RefSeq" id="WP_112652419.1">
    <property type="nucleotide sequence ID" value="NZ_CP043451.1"/>
</dbReference>
<name>A0AAE6JDQ0_9SPHI</name>
<feature type="chain" id="PRO_5042178350" evidence="1">
    <location>
        <begin position="34"/>
        <end position="262"/>
    </location>
</feature>